<evidence type="ECO:0000313" key="2">
    <source>
        <dbReference type="Proteomes" id="UP000198615"/>
    </source>
</evidence>
<reference evidence="1 2" key="1">
    <citation type="submission" date="2016-10" db="EMBL/GenBank/DDBJ databases">
        <authorList>
            <person name="Varghese N."/>
            <person name="Submissions S."/>
        </authorList>
    </citation>
    <scope>NUCLEOTIDE SEQUENCE [LARGE SCALE GENOMIC DNA]</scope>
    <source>
        <strain evidence="1 2">DSM 18839</strain>
    </source>
</reference>
<dbReference type="OrthoDB" id="7295831at2"/>
<protein>
    <submittedName>
        <fullName evidence="1">Uncharacterized protein</fullName>
    </submittedName>
</protein>
<comment type="caution">
    <text evidence="1">The sequence shown here is derived from an EMBL/GenBank/DDBJ whole genome shotgun (WGS) entry which is preliminary data.</text>
</comment>
<dbReference type="Proteomes" id="UP000198615">
    <property type="component" value="Unassembled WGS sequence"/>
</dbReference>
<dbReference type="AlphaFoldDB" id="A0A8G2BM93"/>
<dbReference type="RefSeq" id="WP_028795273.1">
    <property type="nucleotide sequence ID" value="NZ_FNBW01000020.1"/>
</dbReference>
<gene>
    <name evidence="1" type="ORF">SAMN05660686_04677</name>
</gene>
<evidence type="ECO:0000313" key="1">
    <source>
        <dbReference type="EMBL" id="SDG51752.1"/>
    </source>
</evidence>
<proteinExistence type="predicted"/>
<keyword evidence="2" id="KW-1185">Reference proteome</keyword>
<organism evidence="1 2">
    <name type="scientific">Thalassobaculum litoreum DSM 18839</name>
    <dbReference type="NCBI Taxonomy" id="1123362"/>
    <lineage>
        <taxon>Bacteria</taxon>
        <taxon>Pseudomonadati</taxon>
        <taxon>Pseudomonadota</taxon>
        <taxon>Alphaproteobacteria</taxon>
        <taxon>Rhodospirillales</taxon>
        <taxon>Thalassobaculaceae</taxon>
        <taxon>Thalassobaculum</taxon>
    </lineage>
</organism>
<sequence>MVFTPREDIEVAKAAVCEEAADLFTADAREVMTRAAAAYLGPRKLTAIEVLYSPRHQADLMNSGTSAMQAVQKAASWQVRGMSVPVSERIRRLWDILDQAKAALAEDVAAVAPAPMTPETAGTLLARRDQETDSAYIFRTLCSIAAGLAEKKTWADKVDTLLKCAASATTPEALGCMDRFLGELLRPVDVLKDVIGEVPNAGDQIVSLLALVNQTARPTDAPPKAVLAVPFYKLLTRAPMPDTRAALAGHIVRLVAGSDKMTGKALSDEILFVVELRNTLTLEGALIGGDTTQQALERRLGRALSDQTIDMLMQGTRSVGERVMRSITLHTKVFGDTARTYLEQYIAELMAQPKVEAKLVPDDLSVRQQIKAMGTLHRVLKGSQLTERARDRMARQVEQAQTALLDSSRLLEKLNDGTGSAAERLLRVVDLCREGAFTEGENAERARAAAQQLMKRPDFLDSYLDGAEQKGERASRLRDLQRKLAEARIV</sequence>
<name>A0A8G2BM93_9PROT</name>
<dbReference type="EMBL" id="FNBW01000020">
    <property type="protein sequence ID" value="SDG51752.1"/>
    <property type="molecule type" value="Genomic_DNA"/>
</dbReference>
<accession>A0A8G2BM93</accession>